<protein>
    <submittedName>
        <fullName evidence="4">Efflux RND transporter periplasmic adaptor subunit</fullName>
    </submittedName>
</protein>
<feature type="signal peptide" evidence="3">
    <location>
        <begin position="1"/>
        <end position="24"/>
    </location>
</feature>
<dbReference type="OrthoDB" id="9813967at2"/>
<keyword evidence="2" id="KW-0175">Coiled coil</keyword>
<dbReference type="RefSeq" id="WP_137195514.1">
    <property type="nucleotide sequence ID" value="NZ_CP039965.1"/>
</dbReference>
<dbReference type="NCBIfam" id="TIGR01730">
    <property type="entry name" value="RND_mfp"/>
    <property type="match status" value="1"/>
</dbReference>
<dbReference type="AlphaFoldDB" id="A0A4P8EKX7"/>
<keyword evidence="5" id="KW-1185">Reference proteome</keyword>
<dbReference type="SUPFAM" id="SSF111369">
    <property type="entry name" value="HlyD-like secretion proteins"/>
    <property type="match status" value="1"/>
</dbReference>
<evidence type="ECO:0000256" key="1">
    <source>
        <dbReference type="ARBA" id="ARBA00009477"/>
    </source>
</evidence>
<dbReference type="Gene3D" id="2.40.30.170">
    <property type="match status" value="1"/>
</dbReference>
<dbReference type="InterPro" id="IPR006143">
    <property type="entry name" value="RND_pump_MFP"/>
</dbReference>
<gene>
    <name evidence="4" type="ORF">EOK75_18640</name>
</gene>
<dbReference type="Proteomes" id="UP000298631">
    <property type="component" value="Plasmid unnamed1"/>
</dbReference>
<evidence type="ECO:0000313" key="5">
    <source>
        <dbReference type="Proteomes" id="UP000298631"/>
    </source>
</evidence>
<keyword evidence="4" id="KW-0614">Plasmid</keyword>
<dbReference type="GO" id="GO:0015562">
    <property type="term" value="F:efflux transmembrane transporter activity"/>
    <property type="evidence" value="ECO:0007669"/>
    <property type="project" value="TreeGrafter"/>
</dbReference>
<evidence type="ECO:0000256" key="3">
    <source>
        <dbReference type="SAM" id="SignalP"/>
    </source>
</evidence>
<sequence>MPVKHMLLGSVLALLAFAPMSLQAQEPLKPVKLITAEAGNPDRTRQFFGQVVARQTVDLAFQVPGQIVEFPVIEGTSIAQGELIAQLDLESFELSLEQAQLQKEQAERNLDRLERLSSRTASQVQIDDTATALSLAKVAVKNAEYALKHATLLAPFDALVATREVANFTTTSAGTPVVRLHDMSEIRVEVDVPEILFLGLDQSDDFTISARFPSSDVLYPLDLREFNAETSKVGQSFRVTLGMNPPEGLRILPGASVTVIASVPGADTGGILLPKQAIFIDDNGDPAVMAFTPKEAEEGHVNKLLVQVVPAQGNDVLVTSGIAPGTEVVAAGGAALKDGQAVRRFAGFGN</sequence>
<dbReference type="EMBL" id="CP039965">
    <property type="protein sequence ID" value="QCO57706.1"/>
    <property type="molecule type" value="Genomic_DNA"/>
</dbReference>
<feature type="coiled-coil region" evidence="2">
    <location>
        <begin position="89"/>
        <end position="123"/>
    </location>
</feature>
<dbReference type="GO" id="GO:1990281">
    <property type="term" value="C:efflux pump complex"/>
    <property type="evidence" value="ECO:0007669"/>
    <property type="project" value="TreeGrafter"/>
</dbReference>
<feature type="chain" id="PRO_5020977317" evidence="3">
    <location>
        <begin position="25"/>
        <end position="350"/>
    </location>
</feature>
<dbReference type="Gene3D" id="2.40.50.100">
    <property type="match status" value="1"/>
</dbReference>
<dbReference type="PANTHER" id="PTHR30469:SF20">
    <property type="entry name" value="EFFLUX RND TRANSPORTER PERIPLASMIC ADAPTOR SUBUNIT"/>
    <property type="match status" value="1"/>
</dbReference>
<reference evidence="4 5" key="1">
    <citation type="submission" date="2019-05" db="EMBL/GenBank/DDBJ databases">
        <title>Pseudorhodobacter turbinis sp. nov., isolated from the gut of the Korean turban shell.</title>
        <authorList>
            <person name="Jeong Y.-S."/>
            <person name="Kang W.-R."/>
            <person name="Bae J.-W."/>
        </authorList>
    </citation>
    <scope>NUCLEOTIDE SEQUENCE [LARGE SCALE GENOMIC DNA]</scope>
    <source>
        <strain evidence="4 5">S12M18</strain>
        <plasmid evidence="4 5">unnamed1</plasmid>
    </source>
</reference>
<proteinExistence type="inferred from homology"/>
<accession>A0A4P8EKX7</accession>
<name>A0A4P8EKX7_9RHOB</name>
<dbReference type="PANTHER" id="PTHR30469">
    <property type="entry name" value="MULTIDRUG RESISTANCE PROTEIN MDTA"/>
    <property type="match status" value="1"/>
</dbReference>
<evidence type="ECO:0000256" key="2">
    <source>
        <dbReference type="SAM" id="Coils"/>
    </source>
</evidence>
<dbReference type="KEGG" id="pseb:EOK75_18640"/>
<evidence type="ECO:0000313" key="4">
    <source>
        <dbReference type="EMBL" id="QCO57706.1"/>
    </source>
</evidence>
<dbReference type="Gene3D" id="2.40.420.20">
    <property type="match status" value="1"/>
</dbReference>
<comment type="similarity">
    <text evidence="1">Belongs to the membrane fusion protein (MFP) (TC 8.A.1) family.</text>
</comment>
<geneLocation type="plasmid" evidence="4 5">
    <name>unnamed1</name>
</geneLocation>
<organism evidence="4 5">
    <name type="scientific">Pseudorhodobacter turbinis</name>
    <dbReference type="NCBI Taxonomy" id="2500533"/>
    <lineage>
        <taxon>Bacteria</taxon>
        <taxon>Pseudomonadati</taxon>
        <taxon>Pseudomonadota</taxon>
        <taxon>Alphaproteobacteria</taxon>
        <taxon>Rhodobacterales</taxon>
        <taxon>Paracoccaceae</taxon>
        <taxon>Pseudorhodobacter</taxon>
    </lineage>
</organism>
<dbReference type="Gene3D" id="1.10.287.470">
    <property type="entry name" value="Helix hairpin bin"/>
    <property type="match status" value="1"/>
</dbReference>
<keyword evidence="3" id="KW-0732">Signal</keyword>